<dbReference type="Proteomes" id="UP000033636">
    <property type="component" value="Unassembled WGS sequence"/>
</dbReference>
<organism evidence="1 2">
    <name type="scientific">Thermoproteus sp. AZ2</name>
    <dbReference type="NCBI Taxonomy" id="1609232"/>
    <lineage>
        <taxon>Archaea</taxon>
        <taxon>Thermoproteota</taxon>
        <taxon>Thermoprotei</taxon>
        <taxon>Thermoproteales</taxon>
        <taxon>Thermoproteaceae</taxon>
        <taxon>Thermoproteus</taxon>
    </lineage>
</organism>
<gene>
    <name evidence="1" type="ORF">TU35_004630</name>
</gene>
<name>A0ACC6V0E2_9CREN</name>
<accession>A0ACC6V0E2</accession>
<protein>
    <submittedName>
        <fullName evidence="1">RNA-binding domain-containing protein</fullName>
    </submittedName>
</protein>
<reference evidence="1" key="1">
    <citation type="submission" date="2024-07" db="EMBL/GenBank/DDBJ databases">
        <title>Metagenome and Metagenome-Assembled Genomes of Archaea from a hot spring from the geothermal field of Los Azufres, Mexico.</title>
        <authorList>
            <person name="Marin-Paredes R."/>
            <person name="Martinez-Romero E."/>
            <person name="Servin-Garciduenas L.E."/>
        </authorList>
    </citation>
    <scope>NUCLEOTIDE SEQUENCE</scope>
</reference>
<evidence type="ECO:0000313" key="1">
    <source>
        <dbReference type="EMBL" id="MFB6490524.1"/>
    </source>
</evidence>
<comment type="caution">
    <text evidence="1">The sequence shown here is derived from an EMBL/GenBank/DDBJ whole genome shotgun (WGS) entry which is preliminary data.</text>
</comment>
<evidence type="ECO:0000313" key="2">
    <source>
        <dbReference type="Proteomes" id="UP000033636"/>
    </source>
</evidence>
<dbReference type="EMBL" id="JZWT02000010">
    <property type="protein sequence ID" value="MFB6490524.1"/>
    <property type="molecule type" value="Genomic_DNA"/>
</dbReference>
<sequence length="153" mass="16951">MRCLCNRLEARAYAHATEDLDKVLRAVRNLVDGSLVITRLKGHYGNEIDVVTAEVRGCEATKALAYILKMLDELDFNIFINSLTIHKNKIYIRINKQSAFLNIIRLGEGDDVILIEASVSVKDANELIAMLRDLRGGPRTAEGGGRQNRGPSG</sequence>
<proteinExistence type="predicted"/>